<proteinExistence type="predicted"/>
<organism evidence="1 2">
    <name type="scientific">Tahibacter amnicola</name>
    <dbReference type="NCBI Taxonomy" id="2976241"/>
    <lineage>
        <taxon>Bacteria</taxon>
        <taxon>Pseudomonadati</taxon>
        <taxon>Pseudomonadota</taxon>
        <taxon>Gammaproteobacteria</taxon>
        <taxon>Lysobacterales</taxon>
        <taxon>Rhodanobacteraceae</taxon>
        <taxon>Tahibacter</taxon>
    </lineage>
</organism>
<evidence type="ECO:0000313" key="2">
    <source>
        <dbReference type="Proteomes" id="UP001064632"/>
    </source>
</evidence>
<reference evidence="1" key="1">
    <citation type="submission" date="2022-09" db="EMBL/GenBank/DDBJ databases">
        <title>Tahibacter sp. nov., isolated from a fresh water.</title>
        <authorList>
            <person name="Baek J.H."/>
            <person name="Lee J.K."/>
            <person name="Kim J.M."/>
            <person name="Jeon C.O."/>
        </authorList>
    </citation>
    <scope>NUCLEOTIDE SEQUENCE</scope>
    <source>
        <strain evidence="1">W38</strain>
    </source>
</reference>
<gene>
    <name evidence="1" type="ORF">N4264_21535</name>
</gene>
<accession>A0ABY6BDW4</accession>
<protein>
    <submittedName>
        <fullName evidence="1">Uncharacterized protein</fullName>
    </submittedName>
</protein>
<evidence type="ECO:0000313" key="1">
    <source>
        <dbReference type="EMBL" id="UXI67295.1"/>
    </source>
</evidence>
<sequence length="107" mass="12028">MSHSHDDDDQVDTSPEYGIHDVLVPALAEDHHDFPRILRAARHVRDTTLASLRTVAQLLRAAANGDNPRRSDLMHDAGHVVAQLTEFIDAMTTLESHADFQRQRLAR</sequence>
<keyword evidence="2" id="KW-1185">Reference proteome</keyword>
<dbReference type="RefSeq" id="WP_261694272.1">
    <property type="nucleotide sequence ID" value="NZ_CP104694.1"/>
</dbReference>
<dbReference type="Proteomes" id="UP001064632">
    <property type="component" value="Chromosome"/>
</dbReference>
<dbReference type="EMBL" id="CP104694">
    <property type="protein sequence ID" value="UXI67295.1"/>
    <property type="molecule type" value="Genomic_DNA"/>
</dbReference>
<name>A0ABY6BDW4_9GAMM</name>